<name>A0A0K9PTR6_ZOSMR</name>
<comment type="caution">
    <text evidence="1">The sequence shown here is derived from an EMBL/GenBank/DDBJ whole genome shotgun (WGS) entry which is preliminary data.</text>
</comment>
<accession>A0A0K9PTR6</accession>
<dbReference type="EMBL" id="LFYR01000631">
    <property type="protein sequence ID" value="KMZ72448.1"/>
    <property type="molecule type" value="Genomic_DNA"/>
</dbReference>
<keyword evidence="2" id="KW-1185">Reference proteome</keyword>
<reference evidence="2" key="1">
    <citation type="journal article" date="2016" name="Nature">
        <title>The genome of the seagrass Zostera marina reveals angiosperm adaptation to the sea.</title>
        <authorList>
            <person name="Olsen J.L."/>
            <person name="Rouze P."/>
            <person name="Verhelst B."/>
            <person name="Lin Y.-C."/>
            <person name="Bayer T."/>
            <person name="Collen J."/>
            <person name="Dattolo E."/>
            <person name="De Paoli E."/>
            <person name="Dittami S."/>
            <person name="Maumus F."/>
            <person name="Michel G."/>
            <person name="Kersting A."/>
            <person name="Lauritano C."/>
            <person name="Lohaus R."/>
            <person name="Toepel M."/>
            <person name="Tonon T."/>
            <person name="Vanneste K."/>
            <person name="Amirebrahimi M."/>
            <person name="Brakel J."/>
            <person name="Bostroem C."/>
            <person name="Chovatia M."/>
            <person name="Grimwood J."/>
            <person name="Jenkins J.W."/>
            <person name="Jueterbock A."/>
            <person name="Mraz A."/>
            <person name="Stam W.T."/>
            <person name="Tice H."/>
            <person name="Bornberg-Bauer E."/>
            <person name="Green P.J."/>
            <person name="Pearson G.A."/>
            <person name="Procaccini G."/>
            <person name="Duarte C.M."/>
            <person name="Schmutz J."/>
            <person name="Reusch T.B.H."/>
            <person name="Van de Peer Y."/>
        </authorList>
    </citation>
    <scope>NUCLEOTIDE SEQUENCE [LARGE SCALE GENOMIC DNA]</scope>
    <source>
        <strain evidence="2">cv. Finnish</strain>
    </source>
</reference>
<sequence length="258" mass="28538">MKFIGSPASVVQKHPEFCQEDIYDSAIAIVDNSNSVSMSKSTSENLLTSIPAISVPMSIDIPLVNSMMNHNTSMFNDDLVTSVTKIDLNVKFVSPIPSCGRPSFDLLKFEDLNEQPIDNTDPKTKDCFKSISAEDSLNSIKCTSITHQTFITPTELKICFAGSSSIPISFNSSGIHNSNTPLLSYPTAIQNSPEFWNSVIRTAEEVKAKICINRKHTYDDLSTVARCIDFSPHITSPKPLAMNKSSYEIVIVLYWSEQ</sequence>
<proteinExistence type="predicted"/>
<evidence type="ECO:0000313" key="2">
    <source>
        <dbReference type="Proteomes" id="UP000036987"/>
    </source>
</evidence>
<dbReference type="Proteomes" id="UP000036987">
    <property type="component" value="Unassembled WGS sequence"/>
</dbReference>
<dbReference type="AlphaFoldDB" id="A0A0K9PTR6"/>
<evidence type="ECO:0000313" key="1">
    <source>
        <dbReference type="EMBL" id="KMZ72448.1"/>
    </source>
</evidence>
<protein>
    <submittedName>
        <fullName evidence="1">Uncharacterized protein</fullName>
    </submittedName>
</protein>
<organism evidence="1 2">
    <name type="scientific">Zostera marina</name>
    <name type="common">Eelgrass</name>
    <dbReference type="NCBI Taxonomy" id="29655"/>
    <lineage>
        <taxon>Eukaryota</taxon>
        <taxon>Viridiplantae</taxon>
        <taxon>Streptophyta</taxon>
        <taxon>Embryophyta</taxon>
        <taxon>Tracheophyta</taxon>
        <taxon>Spermatophyta</taxon>
        <taxon>Magnoliopsida</taxon>
        <taxon>Liliopsida</taxon>
        <taxon>Zosteraceae</taxon>
        <taxon>Zostera</taxon>
    </lineage>
</organism>
<gene>
    <name evidence="1" type="ORF">ZOSMA_164G00300</name>
</gene>